<evidence type="ECO:0000313" key="3">
    <source>
        <dbReference type="Proteomes" id="UP001287286"/>
    </source>
</evidence>
<dbReference type="EMBL" id="JAWRVI010000005">
    <property type="protein sequence ID" value="KAK4093698.1"/>
    <property type="molecule type" value="Genomic_DNA"/>
</dbReference>
<organism evidence="2 3">
    <name type="scientific">Purpureocillium lilacinum</name>
    <name type="common">Paecilomyces lilacinus</name>
    <dbReference type="NCBI Taxonomy" id="33203"/>
    <lineage>
        <taxon>Eukaryota</taxon>
        <taxon>Fungi</taxon>
        <taxon>Dikarya</taxon>
        <taxon>Ascomycota</taxon>
        <taxon>Pezizomycotina</taxon>
        <taxon>Sordariomycetes</taxon>
        <taxon>Hypocreomycetidae</taxon>
        <taxon>Hypocreales</taxon>
        <taxon>Ophiocordycipitaceae</taxon>
        <taxon>Purpureocillium</taxon>
    </lineage>
</organism>
<evidence type="ECO:0000256" key="1">
    <source>
        <dbReference type="SAM" id="MobiDB-lite"/>
    </source>
</evidence>
<feature type="compositionally biased region" description="Basic and acidic residues" evidence="1">
    <location>
        <begin position="26"/>
        <end position="40"/>
    </location>
</feature>
<sequence length="254" mass="29159">MGCEEAKKHGFPQGKANIDNGKGSAHPKEGSSQPRERSKTENSNARPRHYSVKKRDPFVRPDGLSAAAAAGRWSDAARLLVLGVVGKFCTCAATTAVWLGNHGFFSFKTENGSDTGYRSKRFSKPWRRSDWMDIEGSRWRRPDLSTNRSHSISDQRFGLIIGVYSHSTNKPCYQDGVVVKVMQPAVVVQIARRSRSWMFPRDWYRKQRFRGEQDRRVRDETNEIVSYEKEKCKDSRSVAKMQRSARRLVAWWNE</sequence>
<name>A0ABR0CCQ0_PURLI</name>
<proteinExistence type="predicted"/>
<accession>A0ABR0CCQ0</accession>
<feature type="region of interest" description="Disordered" evidence="1">
    <location>
        <begin position="1"/>
        <end position="57"/>
    </location>
</feature>
<dbReference type="Proteomes" id="UP001287286">
    <property type="component" value="Unassembled WGS sequence"/>
</dbReference>
<evidence type="ECO:0000313" key="2">
    <source>
        <dbReference type="EMBL" id="KAK4093698.1"/>
    </source>
</evidence>
<comment type="caution">
    <text evidence="2">The sequence shown here is derived from an EMBL/GenBank/DDBJ whole genome shotgun (WGS) entry which is preliminary data.</text>
</comment>
<reference evidence="2 3" key="1">
    <citation type="journal article" date="2024" name="Microbiol. Resour. Announc.">
        <title>Genome annotations for the ascomycete fungi Trichoderma harzianum, Trichoderma aggressivum, and Purpureocillium lilacinum.</title>
        <authorList>
            <person name="Beijen E.P.W."/>
            <person name="Ohm R.A."/>
        </authorList>
    </citation>
    <scope>NUCLEOTIDE SEQUENCE [LARGE SCALE GENOMIC DNA]</scope>
    <source>
        <strain evidence="2 3">CBS 150709</strain>
    </source>
</reference>
<keyword evidence="3" id="KW-1185">Reference proteome</keyword>
<gene>
    <name evidence="2" type="ORF">Purlil1_2032</name>
</gene>
<protein>
    <submittedName>
        <fullName evidence="2">Uncharacterized protein</fullName>
    </submittedName>
</protein>